<evidence type="ECO:0000313" key="2">
    <source>
        <dbReference type="Proteomes" id="UP001372834"/>
    </source>
</evidence>
<organism evidence="1 2">
    <name type="scientific">Polyplax serrata</name>
    <name type="common">Common mouse louse</name>
    <dbReference type="NCBI Taxonomy" id="468196"/>
    <lineage>
        <taxon>Eukaryota</taxon>
        <taxon>Metazoa</taxon>
        <taxon>Ecdysozoa</taxon>
        <taxon>Arthropoda</taxon>
        <taxon>Hexapoda</taxon>
        <taxon>Insecta</taxon>
        <taxon>Pterygota</taxon>
        <taxon>Neoptera</taxon>
        <taxon>Paraneoptera</taxon>
        <taxon>Psocodea</taxon>
        <taxon>Troctomorpha</taxon>
        <taxon>Phthiraptera</taxon>
        <taxon>Anoplura</taxon>
        <taxon>Polyplacidae</taxon>
        <taxon>Polyplax</taxon>
    </lineage>
</organism>
<name>A0AAN8S1P4_POLSC</name>
<sequence length="87" mass="9693">IDDEFQDESAKSRYADTSLTIHQQLGEKQVRTFPSVANILEETAQKVNADHCQTVLRVNQTVTTVRGESARKSTDERTTVVLNVSDA</sequence>
<evidence type="ECO:0000313" key="1">
    <source>
        <dbReference type="EMBL" id="KAK6623088.1"/>
    </source>
</evidence>
<dbReference type="AlphaFoldDB" id="A0AAN8S1P4"/>
<dbReference type="EMBL" id="JAWJWE010000038">
    <property type="protein sequence ID" value="KAK6623088.1"/>
    <property type="molecule type" value="Genomic_DNA"/>
</dbReference>
<proteinExistence type="predicted"/>
<feature type="non-terminal residue" evidence="1">
    <location>
        <position position="1"/>
    </location>
</feature>
<reference evidence="1 2" key="1">
    <citation type="submission" date="2023-10" db="EMBL/GenBank/DDBJ databases">
        <title>Genomes of two closely related lineages of the louse Polyplax serrata with different host specificities.</title>
        <authorList>
            <person name="Martinu J."/>
            <person name="Tarabai H."/>
            <person name="Stefka J."/>
            <person name="Hypsa V."/>
        </authorList>
    </citation>
    <scope>NUCLEOTIDE SEQUENCE [LARGE SCALE GENOMIC DNA]</scope>
    <source>
        <strain evidence="1">HR10_N</strain>
    </source>
</reference>
<accession>A0AAN8S1P4</accession>
<comment type="caution">
    <text evidence="1">The sequence shown here is derived from an EMBL/GenBank/DDBJ whole genome shotgun (WGS) entry which is preliminary data.</text>
</comment>
<gene>
    <name evidence="1" type="ORF">RUM43_008940</name>
</gene>
<dbReference type="Proteomes" id="UP001372834">
    <property type="component" value="Unassembled WGS sequence"/>
</dbReference>
<protein>
    <submittedName>
        <fullName evidence="1">Uncharacterized protein</fullName>
    </submittedName>
</protein>